<reference evidence="1 2" key="1">
    <citation type="submission" date="2016-04" db="EMBL/GenBank/DDBJ databases">
        <authorList>
            <person name="Evans L.H."/>
            <person name="Alamgir A."/>
            <person name="Owens N."/>
            <person name="Weber N.D."/>
            <person name="Virtaneva K."/>
            <person name="Barbian K."/>
            <person name="Babar A."/>
            <person name="Rosenke K."/>
        </authorList>
    </citation>
    <scope>NUCLEOTIDE SEQUENCE [LARGE SCALE GENOMIC DNA]</scope>
    <source>
        <strain evidence="1 2">LMa1</strain>
    </source>
</reference>
<organism evidence="1 2">
    <name type="scientific">Desulfotomaculum copahuensis</name>
    <dbReference type="NCBI Taxonomy" id="1838280"/>
    <lineage>
        <taxon>Bacteria</taxon>
        <taxon>Bacillati</taxon>
        <taxon>Bacillota</taxon>
        <taxon>Clostridia</taxon>
        <taxon>Eubacteriales</taxon>
        <taxon>Desulfotomaculaceae</taxon>
        <taxon>Desulfotomaculum</taxon>
    </lineage>
</organism>
<dbReference type="EMBL" id="LYVF01000040">
    <property type="protein sequence ID" value="OAT86082.1"/>
    <property type="molecule type" value="Genomic_DNA"/>
</dbReference>
<proteinExistence type="predicted"/>
<dbReference type="STRING" id="1838280.A6M21_03935"/>
<dbReference type="RefSeq" id="WP_066666387.1">
    <property type="nucleotide sequence ID" value="NZ_LYVF01000040.1"/>
</dbReference>
<dbReference type="Proteomes" id="UP000078532">
    <property type="component" value="Unassembled WGS sequence"/>
</dbReference>
<evidence type="ECO:0000313" key="1">
    <source>
        <dbReference type="EMBL" id="OAT86082.1"/>
    </source>
</evidence>
<name>A0A1B7LI47_9FIRM</name>
<dbReference type="AlphaFoldDB" id="A0A1B7LI47"/>
<keyword evidence="2" id="KW-1185">Reference proteome</keyword>
<gene>
    <name evidence="1" type="ORF">A6M21_03935</name>
</gene>
<sequence length="202" mass="22145">MDLIQAVVVSEIKDSMDLLQRRVGGILKGIAVTGVCHFEQVDRVTAPLLICYAFGEHYYELKEKFQTRGRRVIGAELTLLPAGVRNLRLVPASVTLGVVAQHRRCANYFLSDIVRSGVMEHRFIIGTFDEMKDMPVDKFVVPEEMIAAVDRKGVSGEIITVPRTVSAFSAAEIINTALEVAMVKYRRKLAATPPGGITTAGA</sequence>
<protein>
    <submittedName>
        <fullName evidence="1">Uncharacterized protein</fullName>
    </submittedName>
</protein>
<accession>A0A1B7LI47</accession>
<comment type="caution">
    <text evidence="1">The sequence shown here is derived from an EMBL/GenBank/DDBJ whole genome shotgun (WGS) entry which is preliminary data.</text>
</comment>
<evidence type="ECO:0000313" key="2">
    <source>
        <dbReference type="Proteomes" id="UP000078532"/>
    </source>
</evidence>